<evidence type="ECO:0000256" key="4">
    <source>
        <dbReference type="ARBA" id="ARBA00023004"/>
    </source>
</evidence>
<dbReference type="InterPro" id="IPR017896">
    <property type="entry name" value="4Fe4S_Fe-S-bd"/>
</dbReference>
<name>A0A5K7ZDT1_9BACT</name>
<evidence type="ECO:0000256" key="2">
    <source>
        <dbReference type="ARBA" id="ARBA00022723"/>
    </source>
</evidence>
<dbReference type="Pfam" id="PF13450">
    <property type="entry name" value="NAD_binding_8"/>
    <property type="match status" value="1"/>
</dbReference>
<dbReference type="GO" id="GO:0016491">
    <property type="term" value="F:oxidoreductase activity"/>
    <property type="evidence" value="ECO:0007669"/>
    <property type="project" value="UniProtKB-KW"/>
</dbReference>
<dbReference type="AlphaFoldDB" id="A0A5K7ZDT1"/>
<keyword evidence="8" id="KW-1185">Reference proteome</keyword>
<dbReference type="InterPro" id="IPR036188">
    <property type="entry name" value="FAD/NAD-bd_sf"/>
</dbReference>
<keyword evidence="3" id="KW-0560">Oxidoreductase</keyword>
<dbReference type="GO" id="GO:0051539">
    <property type="term" value="F:4 iron, 4 sulfur cluster binding"/>
    <property type="evidence" value="ECO:0007669"/>
    <property type="project" value="UniProtKB-KW"/>
</dbReference>
<dbReference type="PRINTS" id="PR00368">
    <property type="entry name" value="FADPNR"/>
</dbReference>
<dbReference type="PANTHER" id="PTHR43498:SF1">
    <property type="entry name" value="COB--COM HETERODISULFIDE REDUCTASE IRON-SULFUR SUBUNIT A"/>
    <property type="match status" value="1"/>
</dbReference>
<dbReference type="PANTHER" id="PTHR43498">
    <property type="entry name" value="FERREDOXIN:COB-COM HETERODISULFIDE REDUCTASE SUBUNIT A"/>
    <property type="match status" value="1"/>
</dbReference>
<feature type="domain" description="4Fe-4S ferredoxin-type" evidence="6">
    <location>
        <begin position="103"/>
        <end position="132"/>
    </location>
</feature>
<dbReference type="GO" id="GO:0046872">
    <property type="term" value="F:metal ion binding"/>
    <property type="evidence" value="ECO:0007669"/>
    <property type="project" value="UniProtKB-KW"/>
</dbReference>
<gene>
    <name evidence="7" type="ORF">DSCW_40210</name>
</gene>
<dbReference type="Gene3D" id="3.50.50.60">
    <property type="entry name" value="FAD/NAD(P)-binding domain"/>
    <property type="match status" value="1"/>
</dbReference>
<dbReference type="Gene3D" id="3.40.50.720">
    <property type="entry name" value="NAD(P)-binding Rossmann-like Domain"/>
    <property type="match status" value="1"/>
</dbReference>
<dbReference type="OrthoDB" id="9766627at2"/>
<protein>
    <submittedName>
        <fullName evidence="7">Heterodisulfide reductase subunit A</fullName>
    </submittedName>
</protein>
<dbReference type="SUPFAM" id="SSF51905">
    <property type="entry name" value="FAD/NAD(P)-binding domain"/>
    <property type="match status" value="1"/>
</dbReference>
<keyword evidence="4" id="KW-0408">Iron</keyword>
<dbReference type="Proteomes" id="UP000427769">
    <property type="component" value="Chromosome"/>
</dbReference>
<sequence length="425" mass="46455">MTNDKAAPASGSIMVVGGGIAGLTTALEAAEVGYEVFLVEKNPYLGGRVAQLNQYFPKLCPPTCGLEINFRRIKDNPRIKVFTLAEVEKVNGTPGNYNVSVKINPRYVNSNCTCCGDCAQACQSEVSDEYNFGMSKTKGAYLPFEMAFPAKYVISPQVIGTDDAEKIKEACKYDAVDLDMQAKTMDLAVGAIVWATGWEPYDAHRIDNLGFGQYDNIITNMMLERLASKSGPTGGKIQRPSDDKAPESVAFVQCAGSRDENHLPYCSYICCMASLKHATYIREQYPDTKVYIFYIDIRSPGDRYEKFYKKIKEDENVFFIKGKVAEVSEDPNTKNITVVAENAVTGEKTHQTVDMAVLATGMQPTVANAKLPADLKVSEDGFLINDYAKGGQFAAGCAVKPLDVISSNQNATGMALKAIQTLVKR</sequence>
<evidence type="ECO:0000313" key="8">
    <source>
        <dbReference type="Proteomes" id="UP000427769"/>
    </source>
</evidence>
<evidence type="ECO:0000256" key="5">
    <source>
        <dbReference type="ARBA" id="ARBA00023014"/>
    </source>
</evidence>
<evidence type="ECO:0000259" key="6">
    <source>
        <dbReference type="PROSITE" id="PS51379"/>
    </source>
</evidence>
<evidence type="ECO:0000313" key="7">
    <source>
        <dbReference type="EMBL" id="BBO76604.1"/>
    </source>
</evidence>
<keyword evidence="2" id="KW-0479">Metal-binding</keyword>
<dbReference type="InterPro" id="IPR039650">
    <property type="entry name" value="HdrA-like"/>
</dbReference>
<dbReference type="KEGG" id="dwd:DSCW_40210"/>
<evidence type="ECO:0000256" key="3">
    <source>
        <dbReference type="ARBA" id="ARBA00023002"/>
    </source>
</evidence>
<dbReference type="PROSITE" id="PS51379">
    <property type="entry name" value="4FE4S_FER_2"/>
    <property type="match status" value="1"/>
</dbReference>
<keyword evidence="5" id="KW-0411">Iron-sulfur</keyword>
<accession>A0A5K7ZDT1</accession>
<dbReference type="EMBL" id="AP021875">
    <property type="protein sequence ID" value="BBO76604.1"/>
    <property type="molecule type" value="Genomic_DNA"/>
</dbReference>
<dbReference type="RefSeq" id="WP_155305422.1">
    <property type="nucleotide sequence ID" value="NZ_AP021875.1"/>
</dbReference>
<keyword evidence="1" id="KW-0004">4Fe-4S</keyword>
<proteinExistence type="predicted"/>
<evidence type="ECO:0000256" key="1">
    <source>
        <dbReference type="ARBA" id="ARBA00022485"/>
    </source>
</evidence>
<reference evidence="7 8" key="1">
    <citation type="submission" date="2019-11" db="EMBL/GenBank/DDBJ databases">
        <title>Comparative genomics of hydrocarbon-degrading Desulfosarcina strains.</title>
        <authorList>
            <person name="Watanabe M."/>
            <person name="Kojima H."/>
            <person name="Fukui M."/>
        </authorList>
    </citation>
    <scope>NUCLEOTIDE SEQUENCE [LARGE SCALE GENOMIC DNA]</scope>
    <source>
        <strain evidence="7 8">PP31</strain>
    </source>
</reference>
<organism evidence="7 8">
    <name type="scientific">Desulfosarcina widdelii</name>
    <dbReference type="NCBI Taxonomy" id="947919"/>
    <lineage>
        <taxon>Bacteria</taxon>
        <taxon>Pseudomonadati</taxon>
        <taxon>Thermodesulfobacteriota</taxon>
        <taxon>Desulfobacteria</taxon>
        <taxon>Desulfobacterales</taxon>
        <taxon>Desulfosarcinaceae</taxon>
        <taxon>Desulfosarcina</taxon>
    </lineage>
</organism>